<dbReference type="InterPro" id="IPR009057">
    <property type="entry name" value="Homeodomain-like_sf"/>
</dbReference>
<evidence type="ECO:0000313" key="8">
    <source>
        <dbReference type="Proteomes" id="UP000515708"/>
    </source>
</evidence>
<keyword evidence="3 5" id="KW-0238">DNA-binding</keyword>
<dbReference type="Pfam" id="PF00440">
    <property type="entry name" value="TetR_N"/>
    <property type="match status" value="1"/>
</dbReference>
<evidence type="ECO:0000256" key="1">
    <source>
        <dbReference type="ARBA" id="ARBA00022491"/>
    </source>
</evidence>
<dbReference type="Gene3D" id="1.10.357.10">
    <property type="entry name" value="Tetracycline Repressor, domain 2"/>
    <property type="match status" value="1"/>
</dbReference>
<name>A0A7D7W833_9MICO</name>
<dbReference type="InterPro" id="IPR050109">
    <property type="entry name" value="HTH-type_TetR-like_transc_reg"/>
</dbReference>
<dbReference type="SUPFAM" id="SSF48498">
    <property type="entry name" value="Tetracyclin repressor-like, C-terminal domain"/>
    <property type="match status" value="1"/>
</dbReference>
<feature type="domain" description="HTH tetR-type" evidence="6">
    <location>
        <begin position="8"/>
        <end position="68"/>
    </location>
</feature>
<dbReference type="Pfam" id="PF13977">
    <property type="entry name" value="TetR_C_6"/>
    <property type="match status" value="1"/>
</dbReference>
<evidence type="ECO:0000256" key="2">
    <source>
        <dbReference type="ARBA" id="ARBA00023015"/>
    </source>
</evidence>
<dbReference type="EMBL" id="CP043732">
    <property type="protein sequence ID" value="QMU97256.1"/>
    <property type="molecule type" value="Genomic_DNA"/>
</dbReference>
<keyword evidence="4" id="KW-0804">Transcription</keyword>
<evidence type="ECO:0000256" key="3">
    <source>
        <dbReference type="ARBA" id="ARBA00023125"/>
    </source>
</evidence>
<dbReference type="PANTHER" id="PTHR30055:SF234">
    <property type="entry name" value="HTH-TYPE TRANSCRIPTIONAL REGULATOR BETI"/>
    <property type="match status" value="1"/>
</dbReference>
<feature type="DNA-binding region" description="H-T-H motif" evidence="5">
    <location>
        <begin position="31"/>
        <end position="50"/>
    </location>
</feature>
<keyword evidence="1" id="KW-0678">Repressor</keyword>
<dbReference type="GO" id="GO:0003700">
    <property type="term" value="F:DNA-binding transcription factor activity"/>
    <property type="evidence" value="ECO:0007669"/>
    <property type="project" value="TreeGrafter"/>
</dbReference>
<reference evidence="7 8" key="1">
    <citation type="journal article" date="2020" name="Front. Microbiol.">
        <title>Design of Bacterial Strain-Specific qPCR Assays Using NGS Data and Publicly Available Resources and Its Application to Track Biocontrol Strains.</title>
        <authorList>
            <person name="Hernandez I."/>
            <person name="Sant C."/>
            <person name="Martinez R."/>
            <person name="Fernandez C."/>
        </authorList>
    </citation>
    <scope>NUCLEOTIDE SEQUENCE [LARGE SCALE GENOMIC DNA]</scope>
    <source>
        <strain evidence="7 8">B24</strain>
    </source>
</reference>
<dbReference type="InterPro" id="IPR039538">
    <property type="entry name" value="BetI_C"/>
</dbReference>
<proteinExistence type="predicted"/>
<dbReference type="AlphaFoldDB" id="A0A7D7W833"/>
<keyword evidence="2" id="KW-0805">Transcription regulation</keyword>
<accession>A0A7D7W833</accession>
<dbReference type="RefSeq" id="WP_182252251.1">
    <property type="nucleotide sequence ID" value="NZ_CP043732.1"/>
</dbReference>
<dbReference type="SUPFAM" id="SSF46689">
    <property type="entry name" value="Homeodomain-like"/>
    <property type="match status" value="1"/>
</dbReference>
<dbReference type="InterPro" id="IPR001647">
    <property type="entry name" value="HTH_TetR"/>
</dbReference>
<evidence type="ECO:0000259" key="6">
    <source>
        <dbReference type="PROSITE" id="PS50977"/>
    </source>
</evidence>
<gene>
    <name evidence="7" type="ORF">FVO59_08535</name>
</gene>
<dbReference type="PROSITE" id="PS50977">
    <property type="entry name" value="HTH_TETR_2"/>
    <property type="match status" value="1"/>
</dbReference>
<protein>
    <submittedName>
        <fullName evidence="7">TetR family transcriptional regulator</fullName>
    </submittedName>
</protein>
<evidence type="ECO:0000313" key="7">
    <source>
        <dbReference type="EMBL" id="QMU97256.1"/>
    </source>
</evidence>
<dbReference type="Proteomes" id="UP000515708">
    <property type="component" value="Chromosome"/>
</dbReference>
<dbReference type="GO" id="GO:0000976">
    <property type="term" value="F:transcription cis-regulatory region binding"/>
    <property type="evidence" value="ECO:0007669"/>
    <property type="project" value="TreeGrafter"/>
</dbReference>
<sequence>MPKIVDPAERRALIADALFRVIVRDGVGGVSLRNVAAEANVTAGMVQHYFASKDELMAFAMQTAATRYEQRIGASVAALGEAPSPAAVVRAVLLNFIPQTDDELHDGRISLQFQAYAAIRDDHSRSLAQGEAQLRHWFTELLEHAADADAQSASARATALLATAEGLGLTVLSAGLSASDALAALDAQLIANGIR</sequence>
<evidence type="ECO:0000256" key="5">
    <source>
        <dbReference type="PROSITE-ProRule" id="PRU00335"/>
    </source>
</evidence>
<dbReference type="InterPro" id="IPR036271">
    <property type="entry name" value="Tet_transcr_reg_TetR-rel_C_sf"/>
</dbReference>
<dbReference type="PANTHER" id="PTHR30055">
    <property type="entry name" value="HTH-TYPE TRANSCRIPTIONAL REGULATOR RUTR"/>
    <property type="match status" value="1"/>
</dbReference>
<evidence type="ECO:0000256" key="4">
    <source>
        <dbReference type="ARBA" id="ARBA00023163"/>
    </source>
</evidence>
<organism evidence="7 8">
    <name type="scientific">Microbacterium esteraromaticum</name>
    <dbReference type="NCBI Taxonomy" id="57043"/>
    <lineage>
        <taxon>Bacteria</taxon>
        <taxon>Bacillati</taxon>
        <taxon>Actinomycetota</taxon>
        <taxon>Actinomycetes</taxon>
        <taxon>Micrococcales</taxon>
        <taxon>Microbacteriaceae</taxon>
        <taxon>Microbacterium</taxon>
    </lineage>
</organism>